<reference evidence="1" key="2">
    <citation type="submission" date="2020-07" db="EMBL/GenBank/DDBJ databases">
        <authorList>
            <person name="Vera ALvarez R."/>
            <person name="Arias-Moreno D.M."/>
            <person name="Jimenez-Jacinto V."/>
            <person name="Jimenez-Bremont J.F."/>
            <person name="Swaminathan K."/>
            <person name="Moose S.P."/>
            <person name="Guerrero-Gonzalez M.L."/>
            <person name="Marino-Ramirez L."/>
            <person name="Landsman D."/>
            <person name="Rodriguez-Kessler M."/>
            <person name="Delgado-Sanchez P."/>
        </authorList>
    </citation>
    <scope>NUCLEOTIDE SEQUENCE</scope>
    <source>
        <tissue evidence="1">Cladode</tissue>
    </source>
</reference>
<dbReference type="AlphaFoldDB" id="A0A7C9A729"/>
<organism evidence="1">
    <name type="scientific">Opuntia streptacantha</name>
    <name type="common">Prickly pear cactus</name>
    <name type="synonym">Opuntia cardona</name>
    <dbReference type="NCBI Taxonomy" id="393608"/>
    <lineage>
        <taxon>Eukaryota</taxon>
        <taxon>Viridiplantae</taxon>
        <taxon>Streptophyta</taxon>
        <taxon>Embryophyta</taxon>
        <taxon>Tracheophyta</taxon>
        <taxon>Spermatophyta</taxon>
        <taxon>Magnoliopsida</taxon>
        <taxon>eudicotyledons</taxon>
        <taxon>Gunneridae</taxon>
        <taxon>Pentapetalae</taxon>
        <taxon>Caryophyllales</taxon>
        <taxon>Cactineae</taxon>
        <taxon>Cactaceae</taxon>
        <taxon>Opuntioideae</taxon>
        <taxon>Opuntia</taxon>
    </lineage>
</organism>
<protein>
    <submittedName>
        <fullName evidence="1">Uncharacterized protein</fullName>
    </submittedName>
</protein>
<accession>A0A7C9A729</accession>
<evidence type="ECO:0000313" key="1">
    <source>
        <dbReference type="EMBL" id="MBA4661019.1"/>
    </source>
</evidence>
<name>A0A7C9A729_OPUST</name>
<sequence length="113" mass="13019">MGRYAVHNSINRQVTRVLSTLKLGSFKRAIRLNYLDSKDARCRKALSTIRNKLKQEIKRVAQGLGISYVTNPANYKYFCKDALLRLSDMPVILASNGNRKNDFVSLRMQEHFI</sequence>
<proteinExistence type="predicted"/>
<dbReference type="EMBL" id="GISG01210582">
    <property type="protein sequence ID" value="MBA4661019.1"/>
    <property type="molecule type" value="Transcribed_RNA"/>
</dbReference>
<reference evidence="1" key="1">
    <citation type="journal article" date="2013" name="J. Plant Res.">
        <title>Effect of fungi and light on seed germination of three Opuntia species from semiarid lands of central Mexico.</title>
        <authorList>
            <person name="Delgado-Sanchez P."/>
            <person name="Jimenez-Bremont J.F."/>
            <person name="Guerrero-Gonzalez Mde L."/>
            <person name="Flores J."/>
        </authorList>
    </citation>
    <scope>NUCLEOTIDE SEQUENCE</scope>
    <source>
        <tissue evidence="1">Cladode</tissue>
    </source>
</reference>